<evidence type="ECO:0000259" key="2">
    <source>
        <dbReference type="Pfam" id="PF21939"/>
    </source>
</evidence>
<keyword evidence="4" id="KW-1185">Reference proteome</keyword>
<dbReference type="Proteomes" id="UP000323054">
    <property type="component" value="Segment"/>
</dbReference>
<feature type="domain" description="Baseplate structural protein Gp10 C-terminal" evidence="2">
    <location>
        <begin position="116"/>
        <end position="242"/>
    </location>
</feature>
<dbReference type="InterPro" id="IPR053827">
    <property type="entry name" value="Gp10_C"/>
</dbReference>
<accession>A0A5B9N753</accession>
<feature type="compositionally biased region" description="Polar residues" evidence="1">
    <location>
        <begin position="273"/>
        <end position="298"/>
    </location>
</feature>
<reference evidence="4" key="1">
    <citation type="submission" date="2019-06" db="EMBL/GenBank/DDBJ databases">
        <title>Complete Genome Sequence of Escherichia coli Myophage Mangalitsa.</title>
        <authorList>
            <person name="Atkison C.L."/>
            <person name="Boeckman J."/>
            <person name="Newkirk H."/>
            <person name="Liu M."/>
            <person name="Gill J.J."/>
            <person name="Cahill J."/>
            <person name="Ramsey J."/>
        </authorList>
    </citation>
    <scope>NUCLEOTIDE SEQUENCE [LARGE SCALE GENOMIC DNA]</scope>
</reference>
<name>A0A5B9N753_9CAUD</name>
<evidence type="ECO:0000256" key="1">
    <source>
        <dbReference type="SAM" id="MobiDB-lite"/>
    </source>
</evidence>
<organism evidence="3 4">
    <name type="scientific">Escherichia phage Mangalitsa</name>
    <dbReference type="NCBI Taxonomy" id="2589658"/>
    <lineage>
        <taxon>Viruses</taxon>
        <taxon>Duplodnaviria</taxon>
        <taxon>Heunggongvirae</taxon>
        <taxon>Uroviricota</taxon>
        <taxon>Caudoviricetes</taxon>
        <taxon>Chaseviridae</taxon>
        <taxon>Cleopatravirinae</taxon>
        <taxon>Carltongylesvirus</taxon>
        <taxon>Carltongylesvirus mangalitsa</taxon>
    </lineage>
</organism>
<dbReference type="Pfam" id="PF21939">
    <property type="entry name" value="Gp10_C"/>
    <property type="match status" value="1"/>
</dbReference>
<feature type="compositionally biased region" description="Low complexity" evidence="1">
    <location>
        <begin position="315"/>
        <end position="333"/>
    </location>
</feature>
<dbReference type="CDD" id="cd19958">
    <property type="entry name" value="pyocin_knob"/>
    <property type="match status" value="1"/>
</dbReference>
<dbReference type="EMBL" id="MN045229">
    <property type="protein sequence ID" value="QEG07880.1"/>
    <property type="molecule type" value="Genomic_DNA"/>
</dbReference>
<proteinExistence type="predicted"/>
<protein>
    <submittedName>
        <fullName evidence="3">Tail fiber protein</fullName>
    </submittedName>
</protein>
<feature type="region of interest" description="Disordered" evidence="1">
    <location>
        <begin position="212"/>
        <end position="344"/>
    </location>
</feature>
<gene>
    <name evidence="3" type="ORF">Mangalitsa_078</name>
</gene>
<feature type="compositionally biased region" description="Polar residues" evidence="1">
    <location>
        <begin position="217"/>
        <end position="243"/>
    </location>
</feature>
<evidence type="ECO:0000313" key="3">
    <source>
        <dbReference type="EMBL" id="QEG07880.1"/>
    </source>
</evidence>
<evidence type="ECO:0000313" key="4">
    <source>
        <dbReference type="Proteomes" id="UP000323054"/>
    </source>
</evidence>
<sequence length="361" mass="37713">MAKGYSLDALVQEHYMKSSTNLDNINIDTLTGMDSVGVYYQSYNAYAILANNYPPGAQAGTLEVIPTNVGSAGRVTQRYTNWQDLRMWVRGQSGSTTAADLSFSPWVEFINANNIYNAIYPIGIVLKFDNATNPNNSFTGTVWQQITDGRAVRAATSAVAGATDGQIGSVAGSDSASIAVANLPSHTHNMRNHTHSIASHTHTMAHTHSINHDHGAVTSSSAGAHTHSLSGTAASAGNHNHNQGVAWEHGGDTQYGSVTVGNKSRRQDWLDGGNNQYPKTSTNGAHTHSVSGTANSAGAHTHSVDLPNFTGTSGGSSAANTGGTALTTGAPSSNESDATGGGTALTVRNSSHYYALWKRVA</sequence>